<accession>A0ABS5ZLU0</accession>
<keyword evidence="2" id="KW-1185">Reference proteome</keyword>
<comment type="caution">
    <text evidence="1">The sequence shown here is derived from an EMBL/GenBank/DDBJ whole genome shotgun (WGS) entry which is preliminary data.</text>
</comment>
<sequence length="139" mass="16362">MFSKRKIEYVNEYKDPDEVKVYSISFTGKKVDVSKYVARLADIKSEKGLDWSSVPAYAIFHDGEEREYLIFCWWLNGNELFHSVSVKEDSGWVEDASKYSFCVYDLELMWAERNFYIQTVDCESPSIKGYRKLVYKNGN</sequence>
<dbReference type="Proteomes" id="UP000690515">
    <property type="component" value="Unassembled WGS sequence"/>
</dbReference>
<proteinExistence type="predicted"/>
<evidence type="ECO:0000313" key="1">
    <source>
        <dbReference type="EMBL" id="MBU2714192.1"/>
    </source>
</evidence>
<organism evidence="1 2">
    <name type="scientific">Zooshikella harenae</name>
    <dbReference type="NCBI Taxonomy" id="2827238"/>
    <lineage>
        <taxon>Bacteria</taxon>
        <taxon>Pseudomonadati</taxon>
        <taxon>Pseudomonadota</taxon>
        <taxon>Gammaproteobacteria</taxon>
        <taxon>Oceanospirillales</taxon>
        <taxon>Zooshikellaceae</taxon>
        <taxon>Zooshikella</taxon>
    </lineage>
</organism>
<name>A0ABS5ZLU0_9GAMM</name>
<dbReference type="EMBL" id="JAGSOY010000175">
    <property type="protein sequence ID" value="MBU2714192.1"/>
    <property type="molecule type" value="Genomic_DNA"/>
</dbReference>
<protein>
    <submittedName>
        <fullName evidence="1">Uncharacterized protein</fullName>
    </submittedName>
</protein>
<gene>
    <name evidence="1" type="ORF">KCG35_24400</name>
</gene>
<reference evidence="1 2" key="1">
    <citation type="submission" date="2021-04" db="EMBL/GenBank/DDBJ databases">
        <authorList>
            <person name="Pira H."/>
            <person name="Risdian C."/>
            <person name="Wink J."/>
        </authorList>
    </citation>
    <scope>NUCLEOTIDE SEQUENCE [LARGE SCALE GENOMIC DNA]</scope>
    <source>
        <strain evidence="1 2">WH53</strain>
    </source>
</reference>
<evidence type="ECO:0000313" key="2">
    <source>
        <dbReference type="Proteomes" id="UP000690515"/>
    </source>
</evidence>
<dbReference type="RefSeq" id="WP_215822459.1">
    <property type="nucleotide sequence ID" value="NZ_JAGSOY010000175.1"/>
</dbReference>